<dbReference type="RefSeq" id="WP_408143849.1">
    <property type="nucleotide sequence ID" value="NZ_JAQQCJ010000017.1"/>
</dbReference>
<dbReference type="InterPro" id="IPR003439">
    <property type="entry name" value="ABC_transporter-like_ATP-bd"/>
</dbReference>
<keyword evidence="6 8" id="KW-1278">Translocase</keyword>
<keyword evidence="5 8" id="KW-0067">ATP-binding</keyword>
<dbReference type="InterPro" id="IPR050093">
    <property type="entry name" value="ABC_SmlMolc_Importer"/>
</dbReference>
<dbReference type="Gene3D" id="2.40.50.100">
    <property type="match status" value="1"/>
</dbReference>
<protein>
    <recommendedName>
        <fullName evidence="8">Spermidine/putrescine import ATP-binding protein PotA</fullName>
        <ecNumber evidence="8">7.6.2.11</ecNumber>
    </recommendedName>
</protein>
<evidence type="ECO:0000256" key="8">
    <source>
        <dbReference type="RuleBase" id="RU364083"/>
    </source>
</evidence>
<dbReference type="EMBL" id="JAQQCL010000011">
    <property type="protein sequence ID" value="MFM0717939.1"/>
    <property type="molecule type" value="Genomic_DNA"/>
</dbReference>
<dbReference type="InterPro" id="IPR027417">
    <property type="entry name" value="P-loop_NTPase"/>
</dbReference>
<evidence type="ECO:0000256" key="4">
    <source>
        <dbReference type="ARBA" id="ARBA00022741"/>
    </source>
</evidence>
<dbReference type="Pfam" id="PF08402">
    <property type="entry name" value="TOBE_2"/>
    <property type="match status" value="1"/>
</dbReference>
<comment type="function">
    <text evidence="8">Part of the ABC transporter complex PotABCD involved in spermidine/putrescine import. Responsible for energy coupling to the transport system.</text>
</comment>
<evidence type="ECO:0000256" key="7">
    <source>
        <dbReference type="ARBA" id="ARBA00023136"/>
    </source>
</evidence>
<dbReference type="Pfam" id="PF00005">
    <property type="entry name" value="ABC_tran"/>
    <property type="match status" value="1"/>
</dbReference>
<keyword evidence="1 8" id="KW-0813">Transport</keyword>
<comment type="subunit">
    <text evidence="8">The complex is composed of two ATP-binding proteins (PotA), two transmembrane proteins (PotB and PotC) and a solute-binding protein (PotD).</text>
</comment>
<dbReference type="PROSITE" id="PS00211">
    <property type="entry name" value="ABC_TRANSPORTER_1"/>
    <property type="match status" value="1"/>
</dbReference>
<dbReference type="InterPro" id="IPR013611">
    <property type="entry name" value="Transp-assoc_OB_typ2"/>
</dbReference>
<dbReference type="NCBIfam" id="TIGR01187">
    <property type="entry name" value="potA"/>
    <property type="match status" value="1"/>
</dbReference>
<accession>A0ABW9EEX8</accession>
<dbReference type="EC" id="7.6.2.11" evidence="8"/>
<comment type="catalytic activity">
    <reaction evidence="8">
        <text>ATP + H2O + polyamine-[polyamine-binding protein]Side 1 = ADP + phosphate + polyamineSide 2 + [polyamine-binding protein]Side 1.</text>
        <dbReference type="EC" id="7.6.2.11"/>
    </reaction>
</comment>
<dbReference type="InterPro" id="IPR003593">
    <property type="entry name" value="AAA+_ATPase"/>
</dbReference>
<dbReference type="SMART" id="SM00382">
    <property type="entry name" value="AAA"/>
    <property type="match status" value="1"/>
</dbReference>
<sequence>MSSDQSGAVAGASAPSRGQGAVTGVGTGAGAGDPADHFIQIVDVVKKFGETVAVKGVNLSVKKGELFALLGSSGCGKSTLLRMMAGLETVTSGKILIDGEDLAQLPPYRRPVNMMFQSYALFPHMTVEANVAFGLKQEGVPKAELKERVQTALDLVQMGRFAKRKPHQLSGGQQQRVALARSLVKRPKLLLLDEPMSALDKQIRQRTQIELVNILDQVGVTCMMVTHDQEEAMTMADRLAVMSEGEIVQLGTPHEVYEYPNSRFSAEFIGSTNLFEGHTVEDEPDYVFIETPDLPCRLYVSHGITGPLGMPVTISVRPERIALTRKPPEGAYNWGKGVVTNIAYMGGYSLYHVKLDGGKTVIANVTSLALTEIDPPTWGDEVYVRWSASAGVVLTS</sequence>
<dbReference type="PANTHER" id="PTHR42781:SF5">
    <property type="entry name" value="PUTRESCINE TRANSPORT ATP-BINDING PROTEIN POTG"/>
    <property type="match status" value="1"/>
</dbReference>
<dbReference type="InterPro" id="IPR017871">
    <property type="entry name" value="ABC_transporter-like_CS"/>
</dbReference>
<evidence type="ECO:0000256" key="5">
    <source>
        <dbReference type="ARBA" id="ARBA00022840"/>
    </source>
</evidence>
<evidence type="ECO:0000256" key="9">
    <source>
        <dbReference type="SAM" id="MobiDB-lite"/>
    </source>
</evidence>
<dbReference type="SUPFAM" id="SSF50331">
    <property type="entry name" value="MOP-like"/>
    <property type="match status" value="1"/>
</dbReference>
<evidence type="ECO:0000256" key="3">
    <source>
        <dbReference type="ARBA" id="ARBA00022519"/>
    </source>
</evidence>
<keyword evidence="4 8" id="KW-0547">Nucleotide-binding</keyword>
<feature type="region of interest" description="Disordered" evidence="9">
    <location>
        <begin position="1"/>
        <end position="26"/>
    </location>
</feature>
<feature type="domain" description="ABC transporter" evidence="10">
    <location>
        <begin position="39"/>
        <end position="269"/>
    </location>
</feature>
<keyword evidence="7 8" id="KW-0472">Membrane</keyword>
<evidence type="ECO:0000256" key="2">
    <source>
        <dbReference type="ARBA" id="ARBA00022475"/>
    </source>
</evidence>
<dbReference type="InterPro" id="IPR005893">
    <property type="entry name" value="PotA-like"/>
</dbReference>
<reference evidence="11 12" key="1">
    <citation type="journal article" date="2024" name="Chem. Sci.">
        <title>Discovery of megapolipeptins by genome mining of a Burkholderiales bacteria collection.</title>
        <authorList>
            <person name="Paulo B.S."/>
            <person name="Recchia M.J.J."/>
            <person name="Lee S."/>
            <person name="Fergusson C.H."/>
            <person name="Romanowski S.B."/>
            <person name="Hernandez A."/>
            <person name="Krull N."/>
            <person name="Liu D.Y."/>
            <person name="Cavanagh H."/>
            <person name="Bos A."/>
            <person name="Gray C.A."/>
            <person name="Murphy B.T."/>
            <person name="Linington R.G."/>
            <person name="Eustaquio A.S."/>
        </authorList>
    </citation>
    <scope>NUCLEOTIDE SEQUENCE [LARGE SCALE GENOMIC DNA]</scope>
    <source>
        <strain evidence="11 12">RL17-350-BIC-E</strain>
    </source>
</reference>
<dbReference type="PROSITE" id="PS50893">
    <property type="entry name" value="ABC_TRANSPORTER_2"/>
    <property type="match status" value="1"/>
</dbReference>
<evidence type="ECO:0000259" key="10">
    <source>
        <dbReference type="PROSITE" id="PS50893"/>
    </source>
</evidence>
<dbReference type="SUPFAM" id="SSF52540">
    <property type="entry name" value="P-loop containing nucleoside triphosphate hydrolases"/>
    <property type="match status" value="1"/>
</dbReference>
<dbReference type="GO" id="GO:0005524">
    <property type="term" value="F:ATP binding"/>
    <property type="evidence" value="ECO:0007669"/>
    <property type="project" value="UniProtKB-KW"/>
</dbReference>
<gene>
    <name evidence="8 11" type="primary">potA</name>
    <name evidence="11" type="ORF">PQQ73_16530</name>
</gene>
<keyword evidence="3" id="KW-0997">Cell inner membrane</keyword>
<name>A0ABW9EEX8_9BURK</name>
<keyword evidence="2 8" id="KW-1003">Cell membrane</keyword>
<dbReference type="Proteomes" id="UP001629392">
    <property type="component" value="Unassembled WGS sequence"/>
</dbReference>
<evidence type="ECO:0000256" key="6">
    <source>
        <dbReference type="ARBA" id="ARBA00022967"/>
    </source>
</evidence>
<evidence type="ECO:0000313" key="12">
    <source>
        <dbReference type="Proteomes" id="UP001629392"/>
    </source>
</evidence>
<dbReference type="InterPro" id="IPR008995">
    <property type="entry name" value="Mo/tungstate-bd_C_term_dom"/>
</dbReference>
<dbReference type="Gene3D" id="3.40.50.300">
    <property type="entry name" value="P-loop containing nucleotide triphosphate hydrolases"/>
    <property type="match status" value="1"/>
</dbReference>
<evidence type="ECO:0000256" key="1">
    <source>
        <dbReference type="ARBA" id="ARBA00022448"/>
    </source>
</evidence>
<evidence type="ECO:0000313" key="11">
    <source>
        <dbReference type="EMBL" id="MFM0717939.1"/>
    </source>
</evidence>
<proteinExistence type="inferred from homology"/>
<keyword evidence="12" id="KW-1185">Reference proteome</keyword>
<dbReference type="PANTHER" id="PTHR42781">
    <property type="entry name" value="SPERMIDINE/PUTRESCINE IMPORT ATP-BINDING PROTEIN POTA"/>
    <property type="match status" value="1"/>
</dbReference>
<organism evidence="11 12">
    <name type="scientific">Paraburkholderia strydomiana</name>
    <dbReference type="NCBI Taxonomy" id="1245417"/>
    <lineage>
        <taxon>Bacteria</taxon>
        <taxon>Pseudomonadati</taxon>
        <taxon>Pseudomonadota</taxon>
        <taxon>Betaproteobacteria</taxon>
        <taxon>Burkholderiales</taxon>
        <taxon>Burkholderiaceae</taxon>
        <taxon>Paraburkholderia</taxon>
    </lineage>
</organism>
<comment type="similarity">
    <text evidence="8">Belongs to the ABC transporter superfamily. Spermidine/putrescine importer (TC 3.A.1.11.1) family.</text>
</comment>
<comment type="caution">
    <text evidence="11">The sequence shown here is derived from an EMBL/GenBank/DDBJ whole genome shotgun (WGS) entry which is preliminary data.</text>
</comment>